<reference evidence="2 3" key="1">
    <citation type="submission" date="2020-07" db="EMBL/GenBank/DDBJ databases">
        <title>Sequencing the genomes of 1000 actinobacteria strains.</title>
        <authorList>
            <person name="Klenk H.-P."/>
        </authorList>
    </citation>
    <scope>NUCLEOTIDE SEQUENCE [LARGE SCALE GENOMIC DNA]</scope>
    <source>
        <strain evidence="2 3">DSM 102047</strain>
    </source>
</reference>
<evidence type="ECO:0000313" key="2">
    <source>
        <dbReference type="EMBL" id="NYE96096.1"/>
    </source>
</evidence>
<protein>
    <recommendedName>
        <fullName evidence="1">Mannosylglycerate hydrolase MGH1-like glycoside hydrolase domain-containing protein</fullName>
    </recommendedName>
</protein>
<name>A0A7Y9S8L1_9MICC</name>
<feature type="domain" description="Mannosylglycerate hydrolase MGH1-like glycoside hydrolase" evidence="1">
    <location>
        <begin position="700"/>
        <end position="859"/>
    </location>
</feature>
<comment type="caution">
    <text evidence="2">The sequence shown here is derived from an EMBL/GenBank/DDBJ whole genome shotgun (WGS) entry which is preliminary data.</text>
</comment>
<dbReference type="Gene3D" id="1.50.10.10">
    <property type="match status" value="2"/>
</dbReference>
<dbReference type="RefSeq" id="WP_179389802.1">
    <property type="nucleotide sequence ID" value="NZ_JACBYQ010000002.1"/>
</dbReference>
<dbReference type="GO" id="GO:0004573">
    <property type="term" value="F:Glc3Man9GlcNAc2 oligosaccharide glucosidase activity"/>
    <property type="evidence" value="ECO:0007669"/>
    <property type="project" value="InterPro"/>
</dbReference>
<feature type="domain" description="Mannosylglycerate hydrolase MGH1-like glycoside hydrolase" evidence="1">
    <location>
        <begin position="428"/>
        <end position="655"/>
    </location>
</feature>
<dbReference type="EMBL" id="JACBYQ010000002">
    <property type="protein sequence ID" value="NYE96096.1"/>
    <property type="molecule type" value="Genomic_DNA"/>
</dbReference>
<dbReference type="PANTHER" id="PTHR10412">
    <property type="entry name" value="MANNOSYL-OLIGOSACCHARIDE GLUCOSIDASE"/>
    <property type="match status" value="1"/>
</dbReference>
<keyword evidence="3" id="KW-1185">Reference proteome</keyword>
<dbReference type="Proteomes" id="UP000521748">
    <property type="component" value="Unassembled WGS sequence"/>
</dbReference>
<dbReference type="InterPro" id="IPR012341">
    <property type="entry name" value="6hp_glycosidase-like_sf"/>
</dbReference>
<dbReference type="InterPro" id="IPR054491">
    <property type="entry name" value="MGH1-like_GH"/>
</dbReference>
<accession>A0A7Y9S8L1</accession>
<sequence length="874" mass="97926">MSAEHDRLAESRQMNDPWRRWGPYLSARQWGTVREDYSADGNAWDYLPFEQSHQRAYRWGEDGLAGLSDEQGLLNFSVALWNGQDDRLKERLFGLTNEQGNHGEDVKEYWWPLDATPTHSWAQWLYRYPQAAYPYQDLRETNARRGRNEAEYELSDTGVLDENRFFDVVVSHAKASPDDICITVTATNHGPEAAPLHLVPQLWFRNTWAWREGAEQPRLQRLDAPELAQPNLRAVRADHRVLGRYLLAAEGTPQVLVCDNETNAQALFGSPNRSKYPKDGIGRAVCQADDGGLNPAGTGTKAAFHYQFDAVQPGESVTIRLRLSNDELAEAPFGPNFEAVLADRRRESDDFYAEVIPAKTEAADTLTARRAFAGLLWGKQLYRFNVARWLDGDPTEPPPPAERAKIRNGSWRNLDLAEVISMPDEWEYPWFASWDLAFHTVPLAHIDPDFAKAQLVLLCREWAMHPNGQLPAYEWEFGDANPPVHAWAAWQVYQISGAQDLGFLQRVYAKLLLNFSWWVNRKDADGSNLFEGGFLGMDNISVFDRSKDVPEGFRLEQSDATSWMAFYCLGMLRISLELARREPGWQDMATKFLEHFLALAQAMDSFGSGGVQLWDEADGFFYDVLVSDGGAGRPAGTEPVRVRSMVGLLPLIAVAIAPDWVERELPEFAARVRWVQRHRPELSQALISAHGGDSVRYSLSVLNSERLERLLSRLLDEGEFLSEHGIRSLSAAYRGGSSVQLAGRDLGIAYLPGESDSGLFGGNSNWRGPVWFPVNLLLVDALDDHAAGVGSSLRPGGHSLSEVSEELRERLISLFRPAAGGRRPGQPRDFGDGPLWDHPTFSEYFHGDTGIGLGASHQTGWTAVVAHLICTRKG</sequence>
<dbReference type="SUPFAM" id="SSF48208">
    <property type="entry name" value="Six-hairpin glycosidases"/>
    <property type="match status" value="1"/>
</dbReference>
<evidence type="ECO:0000259" key="1">
    <source>
        <dbReference type="Pfam" id="PF22422"/>
    </source>
</evidence>
<gene>
    <name evidence="2" type="ORF">FHU41_002346</name>
</gene>
<dbReference type="AlphaFoldDB" id="A0A7Y9S8L1"/>
<organism evidence="2 3">
    <name type="scientific">Psychromicrobium silvestre</name>
    <dbReference type="NCBI Taxonomy" id="1645614"/>
    <lineage>
        <taxon>Bacteria</taxon>
        <taxon>Bacillati</taxon>
        <taxon>Actinomycetota</taxon>
        <taxon>Actinomycetes</taxon>
        <taxon>Micrococcales</taxon>
        <taxon>Micrococcaceae</taxon>
        <taxon>Psychromicrobium</taxon>
    </lineage>
</organism>
<dbReference type="InterPro" id="IPR004888">
    <property type="entry name" value="Glycoside_hydrolase_63"/>
</dbReference>
<dbReference type="GO" id="GO:0009311">
    <property type="term" value="P:oligosaccharide metabolic process"/>
    <property type="evidence" value="ECO:0007669"/>
    <property type="project" value="InterPro"/>
</dbReference>
<dbReference type="PANTHER" id="PTHR10412:SF10">
    <property type="entry name" value="GLYCOSYL HYDROLASE FAMILY 63 C-TERMINAL DOMAIN-CONTAINING PROTEIN"/>
    <property type="match status" value="1"/>
</dbReference>
<proteinExistence type="predicted"/>
<evidence type="ECO:0000313" key="3">
    <source>
        <dbReference type="Proteomes" id="UP000521748"/>
    </source>
</evidence>
<dbReference type="Pfam" id="PF22422">
    <property type="entry name" value="MGH1-like_GH"/>
    <property type="match status" value="2"/>
</dbReference>
<dbReference type="InterPro" id="IPR008928">
    <property type="entry name" value="6-hairpin_glycosidase_sf"/>
</dbReference>